<accession>A0A0S4J8M9</accession>
<reference evidence="2" key="1">
    <citation type="submission" date="2015-09" db="EMBL/GenBank/DDBJ databases">
        <authorList>
            <consortium name="Pathogen Informatics"/>
        </authorList>
    </citation>
    <scope>NUCLEOTIDE SEQUENCE [LARGE SCALE GENOMIC DNA]</scope>
    <source>
        <strain evidence="2">Lake Konstanz</strain>
    </source>
</reference>
<dbReference type="AlphaFoldDB" id="A0A0S4J8M9"/>
<protein>
    <submittedName>
        <fullName evidence="1">Uncharacterized protein</fullName>
    </submittedName>
</protein>
<dbReference type="OMA" id="GAKEWEC"/>
<dbReference type="Proteomes" id="UP000051952">
    <property type="component" value="Unassembled WGS sequence"/>
</dbReference>
<dbReference type="VEuPathDB" id="TriTrypDB:BSAL_11110"/>
<gene>
    <name evidence="1" type="ORF">BSAL_11110</name>
</gene>
<keyword evidence="2" id="KW-1185">Reference proteome</keyword>
<evidence type="ECO:0000313" key="1">
    <source>
        <dbReference type="EMBL" id="CUG87617.1"/>
    </source>
</evidence>
<sequence length="107" mass="12418">MESVRYGRLPLPDDPLTQRFVAAELRYNARVALAGGLFTVWMLYQKIHRSHKYVTYKGPENPFARIRHRRYPGGGLVFGWGNNGLNRDCGAKEWECWAGYTGKEYTY</sequence>
<dbReference type="OrthoDB" id="275900at2759"/>
<name>A0A0S4J8M9_BODSA</name>
<organism evidence="1 2">
    <name type="scientific">Bodo saltans</name>
    <name type="common">Flagellated protozoan</name>
    <dbReference type="NCBI Taxonomy" id="75058"/>
    <lineage>
        <taxon>Eukaryota</taxon>
        <taxon>Discoba</taxon>
        <taxon>Euglenozoa</taxon>
        <taxon>Kinetoplastea</taxon>
        <taxon>Metakinetoplastina</taxon>
        <taxon>Eubodonida</taxon>
        <taxon>Bodonidae</taxon>
        <taxon>Bodo</taxon>
    </lineage>
</organism>
<proteinExistence type="predicted"/>
<dbReference type="EMBL" id="CYKH01001552">
    <property type="protein sequence ID" value="CUG87617.1"/>
    <property type="molecule type" value="Genomic_DNA"/>
</dbReference>
<evidence type="ECO:0000313" key="2">
    <source>
        <dbReference type="Proteomes" id="UP000051952"/>
    </source>
</evidence>